<evidence type="ECO:0000259" key="2">
    <source>
        <dbReference type="Pfam" id="PF09832"/>
    </source>
</evidence>
<comment type="caution">
    <text evidence="3">The sequence shown here is derived from an EMBL/GenBank/DDBJ whole genome shotgun (WGS) entry which is preliminary data.</text>
</comment>
<name>A0ABU2YET6_9FLAO</name>
<dbReference type="InterPro" id="IPR018637">
    <property type="entry name" value="DUF2059"/>
</dbReference>
<gene>
    <name evidence="3" type="ORF">RM538_11865</name>
</gene>
<organism evidence="3 4">
    <name type="scientific">Patiriisocius hiemis</name>
    <dbReference type="NCBI Taxonomy" id="3075604"/>
    <lineage>
        <taxon>Bacteria</taxon>
        <taxon>Pseudomonadati</taxon>
        <taxon>Bacteroidota</taxon>
        <taxon>Flavobacteriia</taxon>
        <taxon>Flavobacteriales</taxon>
        <taxon>Flavobacteriaceae</taxon>
        <taxon>Patiriisocius</taxon>
    </lineage>
</organism>
<protein>
    <submittedName>
        <fullName evidence="3">DUF2059 domain-containing protein</fullName>
    </submittedName>
</protein>
<dbReference type="Proteomes" id="UP001254488">
    <property type="component" value="Unassembled WGS sequence"/>
</dbReference>
<accession>A0ABU2YET6</accession>
<feature type="signal peptide" evidence="1">
    <location>
        <begin position="1"/>
        <end position="22"/>
    </location>
</feature>
<keyword evidence="4" id="KW-1185">Reference proteome</keyword>
<reference evidence="3 4" key="1">
    <citation type="submission" date="2023-09" db="EMBL/GenBank/DDBJ databases">
        <authorList>
            <person name="Rey-Velasco X."/>
        </authorList>
    </citation>
    <scope>NUCLEOTIDE SEQUENCE [LARGE SCALE GENOMIC DNA]</scope>
    <source>
        <strain evidence="3 4">W242</strain>
    </source>
</reference>
<proteinExistence type="predicted"/>
<evidence type="ECO:0000256" key="1">
    <source>
        <dbReference type="SAM" id="SignalP"/>
    </source>
</evidence>
<keyword evidence="1" id="KW-0732">Signal</keyword>
<feature type="chain" id="PRO_5046629071" evidence="1">
    <location>
        <begin position="23"/>
        <end position="180"/>
    </location>
</feature>
<dbReference type="EMBL" id="JAVRHZ010000008">
    <property type="protein sequence ID" value="MDT0556704.1"/>
    <property type="molecule type" value="Genomic_DNA"/>
</dbReference>
<evidence type="ECO:0000313" key="4">
    <source>
        <dbReference type="Proteomes" id="UP001254488"/>
    </source>
</evidence>
<sequence length="180" mass="20987">MKLRHLTLTLFLTICFSVTINAQSFQEDIIKYLSINGTAQQYEKAYDEMFLVLRQQYQNVSIPEEVWTDLQSSKENQVKYIIALLASTYRSYFTKDDIKTMLAFYESEAGKQLVDDYTKLSPEQNAAFSAFNTSETGQKLEQVRPELAKDISETSEFWSRDLFKNTMEALKEKGYYPIKQ</sequence>
<feature type="domain" description="DUF2059" evidence="2">
    <location>
        <begin position="82"/>
        <end position="116"/>
    </location>
</feature>
<dbReference type="Pfam" id="PF09832">
    <property type="entry name" value="DUF2059"/>
    <property type="match status" value="1"/>
</dbReference>
<dbReference type="RefSeq" id="WP_311333655.1">
    <property type="nucleotide sequence ID" value="NZ_JAVRHZ010000008.1"/>
</dbReference>
<evidence type="ECO:0000313" key="3">
    <source>
        <dbReference type="EMBL" id="MDT0556704.1"/>
    </source>
</evidence>